<name>A0ACB9VFB2_9CETA</name>
<sequence>MLPAAKWQPVAPSLPTSARVPGSESLPRAGDRVLSDPGVNDYLGQTGQGFGAGPRSGSYCAEPRVAVRGHGNPRVSAPAPGESQEAPTQPESGERFRQASCLCGSAPCILCSCCPCSHNSTLSRLFFTVFLFLGVLVCVIMLSPGVESQLYKLPWVCNEGTGSHVVLQGHIDCGSLLGHRAVYRMCFAMAAFFFLFSLLMICVRSSRDPRAAIQNGFWFFKFLIFVGITVGAFYIPDGSFSNIWFYFGVVGSFIFLLIQLLLLIDFAHSWNQRWLCKAEECDSRAWYAGLFFFTLLFYALSIAAVALLFVYYTQPGACYEGKAFIGLNLTLCVCVSIVAVLPKIQDAQPNSGLLQASVITLYTMFVTWLALSNVPDQKCNPHLLTHFGNGTVLAGPEGYETHWWDAPSIVGLVVFILCTVFISLRSSDHRQVNSLMQTEERPPVLDATQQQQVVLSEGRAFDNEQDGVTYSYSFFHLCLVLASVHIMMTLTNWYSQYVADVPGIEWMNFLRQKTRLLARLTMSDQELCPKPPLFPKPPFFPCNLNGRICDAFDKLFLEEVLLDVGDQLVFPFTGACLASMSSTFSCLPPASIEVGGHPSEAVGPELG</sequence>
<organism evidence="1 2">
    <name type="scientific">Ovis ammon polii x Ovis aries</name>
    <dbReference type="NCBI Taxonomy" id="2918886"/>
    <lineage>
        <taxon>Eukaryota</taxon>
        <taxon>Metazoa</taxon>
        <taxon>Chordata</taxon>
        <taxon>Craniata</taxon>
        <taxon>Vertebrata</taxon>
        <taxon>Euteleostomi</taxon>
        <taxon>Mammalia</taxon>
        <taxon>Eutheria</taxon>
        <taxon>Laurasiatheria</taxon>
        <taxon>Artiodactyla</taxon>
        <taxon>Ruminantia</taxon>
        <taxon>Pecora</taxon>
        <taxon>Bovidae</taxon>
        <taxon>Caprinae</taxon>
        <taxon>Ovis</taxon>
    </lineage>
</organism>
<evidence type="ECO:0000313" key="1">
    <source>
        <dbReference type="EMBL" id="KAI4588120.1"/>
    </source>
</evidence>
<comment type="caution">
    <text evidence="1">The sequence shown here is derived from an EMBL/GenBank/DDBJ whole genome shotgun (WGS) entry which is preliminary data.</text>
</comment>
<keyword evidence="2" id="KW-1185">Reference proteome</keyword>
<dbReference type="EMBL" id="CM043027">
    <property type="protein sequence ID" value="KAI4588120.1"/>
    <property type="molecule type" value="Genomic_DNA"/>
</dbReference>
<dbReference type="Proteomes" id="UP001057279">
    <property type="component" value="Linkage Group LG02"/>
</dbReference>
<accession>A0ACB9VFB2</accession>
<protein>
    <submittedName>
        <fullName evidence="1">Uncharacterized protein</fullName>
    </submittedName>
</protein>
<evidence type="ECO:0000313" key="2">
    <source>
        <dbReference type="Proteomes" id="UP001057279"/>
    </source>
</evidence>
<gene>
    <name evidence="1" type="ORF">MJG53_002528</name>
</gene>
<reference evidence="1" key="1">
    <citation type="submission" date="2022-03" db="EMBL/GenBank/DDBJ databases">
        <title>Genomic analyses of argali, domestic sheep and their hybrids provide insights into chromosomal evolution, heterosis and genetic basis of agronomic traits.</title>
        <authorList>
            <person name="Li M."/>
        </authorList>
    </citation>
    <scope>NUCLEOTIDE SEQUENCE</scope>
    <source>
        <strain evidence="1">F1 hybrid</strain>
    </source>
</reference>
<proteinExistence type="predicted"/>